<feature type="region of interest" description="Disordered" evidence="1">
    <location>
        <begin position="65"/>
        <end position="96"/>
    </location>
</feature>
<dbReference type="AlphaFoldDB" id="A0A9P6Q7G3"/>
<accession>A0A9P6Q7G3</accession>
<evidence type="ECO:0000313" key="3">
    <source>
        <dbReference type="Proteomes" id="UP000726737"/>
    </source>
</evidence>
<dbReference type="Proteomes" id="UP000726737">
    <property type="component" value="Unassembled WGS sequence"/>
</dbReference>
<dbReference type="InterPro" id="IPR036629">
    <property type="entry name" value="YjbJ_sf"/>
</dbReference>
<protein>
    <recommendedName>
        <fullName evidence="4">CsbD-like domain-containing protein</fullName>
    </recommendedName>
</protein>
<proteinExistence type="predicted"/>
<organism evidence="2 3">
    <name type="scientific">Mortierella polycephala</name>
    <dbReference type="NCBI Taxonomy" id="41804"/>
    <lineage>
        <taxon>Eukaryota</taxon>
        <taxon>Fungi</taxon>
        <taxon>Fungi incertae sedis</taxon>
        <taxon>Mucoromycota</taxon>
        <taxon>Mortierellomycotina</taxon>
        <taxon>Mortierellomycetes</taxon>
        <taxon>Mortierellales</taxon>
        <taxon>Mortierellaceae</taxon>
        <taxon>Mortierella</taxon>
    </lineage>
</organism>
<gene>
    <name evidence="2" type="ORF">BG011_001438</name>
</gene>
<evidence type="ECO:0008006" key="4">
    <source>
        <dbReference type="Google" id="ProtNLM"/>
    </source>
</evidence>
<evidence type="ECO:0000256" key="1">
    <source>
        <dbReference type="SAM" id="MobiDB-lite"/>
    </source>
</evidence>
<dbReference type="EMBL" id="JAAAJA010000138">
    <property type="protein sequence ID" value="KAG0261019.1"/>
    <property type="molecule type" value="Genomic_DNA"/>
</dbReference>
<dbReference type="OrthoDB" id="9999611at2759"/>
<reference evidence="2" key="1">
    <citation type="journal article" date="2020" name="Fungal Divers.">
        <title>Resolving the Mortierellaceae phylogeny through synthesis of multi-gene phylogenetics and phylogenomics.</title>
        <authorList>
            <person name="Vandepol N."/>
            <person name="Liber J."/>
            <person name="Desiro A."/>
            <person name="Na H."/>
            <person name="Kennedy M."/>
            <person name="Barry K."/>
            <person name="Grigoriev I.V."/>
            <person name="Miller A.N."/>
            <person name="O'Donnell K."/>
            <person name="Stajich J.E."/>
            <person name="Bonito G."/>
        </authorList>
    </citation>
    <scope>NUCLEOTIDE SEQUENCE</scope>
    <source>
        <strain evidence="2">KOD948</strain>
    </source>
</reference>
<name>A0A9P6Q7G3_9FUNG</name>
<dbReference type="SUPFAM" id="SSF69047">
    <property type="entry name" value="Hypothetical protein YjbJ"/>
    <property type="match status" value="1"/>
</dbReference>
<feature type="compositionally biased region" description="Polar residues" evidence="1">
    <location>
        <begin position="39"/>
        <end position="51"/>
    </location>
</feature>
<comment type="caution">
    <text evidence="2">The sequence shown here is derived from an EMBL/GenBank/DDBJ whole genome shotgun (WGS) entry which is preliminary data.</text>
</comment>
<keyword evidence="3" id="KW-1185">Reference proteome</keyword>
<evidence type="ECO:0000313" key="2">
    <source>
        <dbReference type="EMBL" id="KAG0261019.1"/>
    </source>
</evidence>
<feature type="region of interest" description="Disordered" evidence="1">
    <location>
        <begin position="17"/>
        <end position="51"/>
    </location>
</feature>
<sequence length="96" mass="9672">MTDKINNAFQSALGNAKESVGKAVGSDQLSAEGAAQRAQAETRNAANTTGQQAYGAADNIAGRAKSAVGAATGNNKMEAQGHLQDGAGDVRRAVNQ</sequence>